<keyword evidence="8" id="KW-1185">Reference proteome</keyword>
<evidence type="ECO:0000256" key="3">
    <source>
        <dbReference type="ARBA" id="ARBA00022840"/>
    </source>
</evidence>
<dbReference type="EC" id="2.7.1.24" evidence="5 6"/>
<feature type="binding site" evidence="5">
    <location>
        <begin position="11"/>
        <end position="16"/>
    </location>
    <ligand>
        <name>ATP</name>
        <dbReference type="ChEBI" id="CHEBI:30616"/>
    </ligand>
</feature>
<comment type="catalytic activity">
    <reaction evidence="5">
        <text>3'-dephospho-CoA + ATP = ADP + CoA + H(+)</text>
        <dbReference type="Rhea" id="RHEA:18245"/>
        <dbReference type="ChEBI" id="CHEBI:15378"/>
        <dbReference type="ChEBI" id="CHEBI:30616"/>
        <dbReference type="ChEBI" id="CHEBI:57287"/>
        <dbReference type="ChEBI" id="CHEBI:57328"/>
        <dbReference type="ChEBI" id="CHEBI:456216"/>
        <dbReference type="EC" id="2.7.1.24"/>
    </reaction>
</comment>
<dbReference type="GO" id="GO:0004140">
    <property type="term" value="F:dephospho-CoA kinase activity"/>
    <property type="evidence" value="ECO:0007669"/>
    <property type="project" value="UniProtKB-UniRule"/>
</dbReference>
<accession>A0A939G4I7</accession>
<evidence type="ECO:0000256" key="6">
    <source>
        <dbReference type="NCBIfam" id="TIGR00152"/>
    </source>
</evidence>
<dbReference type="PROSITE" id="PS51219">
    <property type="entry name" value="DPCK"/>
    <property type="match status" value="1"/>
</dbReference>
<dbReference type="NCBIfam" id="TIGR00152">
    <property type="entry name" value="dephospho-CoA kinase"/>
    <property type="match status" value="1"/>
</dbReference>
<keyword evidence="3 5" id="KW-0067">ATP-binding</keyword>
<gene>
    <name evidence="5 7" type="primary">coaE</name>
    <name evidence="7" type="ORF">J2I48_05710</name>
</gene>
<organism evidence="7 8">
    <name type="scientific">Fibrella aquatilis</name>
    <dbReference type="NCBI Taxonomy" id="2817059"/>
    <lineage>
        <taxon>Bacteria</taxon>
        <taxon>Pseudomonadati</taxon>
        <taxon>Bacteroidota</taxon>
        <taxon>Cytophagia</taxon>
        <taxon>Cytophagales</taxon>
        <taxon>Spirosomataceae</taxon>
        <taxon>Fibrella</taxon>
    </lineage>
</organism>
<name>A0A939G4I7_9BACT</name>
<dbReference type="SUPFAM" id="SSF52540">
    <property type="entry name" value="P-loop containing nucleoside triphosphate hydrolases"/>
    <property type="match status" value="1"/>
</dbReference>
<evidence type="ECO:0000256" key="1">
    <source>
        <dbReference type="ARBA" id="ARBA00009018"/>
    </source>
</evidence>
<keyword evidence="5 7" id="KW-0808">Transferase</keyword>
<dbReference type="RefSeq" id="WP_207334440.1">
    <property type="nucleotide sequence ID" value="NZ_JAFMYU010000003.1"/>
</dbReference>
<dbReference type="CDD" id="cd02022">
    <property type="entry name" value="DPCK"/>
    <property type="match status" value="1"/>
</dbReference>
<dbReference type="GO" id="GO:0005737">
    <property type="term" value="C:cytoplasm"/>
    <property type="evidence" value="ECO:0007669"/>
    <property type="project" value="UniProtKB-SubCell"/>
</dbReference>
<reference evidence="7 8" key="1">
    <citation type="submission" date="2021-03" db="EMBL/GenBank/DDBJ databases">
        <title>Fibrella sp. HMF5036 genome sequencing and assembly.</title>
        <authorList>
            <person name="Kang H."/>
            <person name="Kim H."/>
            <person name="Bae S."/>
            <person name="Joh K."/>
        </authorList>
    </citation>
    <scope>NUCLEOTIDE SEQUENCE [LARGE SCALE GENOMIC DNA]</scope>
    <source>
        <strain evidence="7 8">HMF5036</strain>
    </source>
</reference>
<dbReference type="GO" id="GO:0005524">
    <property type="term" value="F:ATP binding"/>
    <property type="evidence" value="ECO:0007669"/>
    <property type="project" value="UniProtKB-UniRule"/>
</dbReference>
<dbReference type="AlphaFoldDB" id="A0A939G4I7"/>
<comment type="function">
    <text evidence="5">Catalyzes the phosphorylation of the 3'-hydroxyl group of dephosphocoenzyme A to form coenzyme A.</text>
</comment>
<evidence type="ECO:0000256" key="4">
    <source>
        <dbReference type="ARBA" id="ARBA00022993"/>
    </source>
</evidence>
<dbReference type="EMBL" id="JAFMYU010000003">
    <property type="protein sequence ID" value="MBO0930479.1"/>
    <property type="molecule type" value="Genomic_DNA"/>
</dbReference>
<keyword evidence="5 7" id="KW-0418">Kinase</keyword>
<dbReference type="InterPro" id="IPR027417">
    <property type="entry name" value="P-loop_NTPase"/>
</dbReference>
<dbReference type="Pfam" id="PF01121">
    <property type="entry name" value="CoaE"/>
    <property type="match status" value="1"/>
</dbReference>
<dbReference type="InterPro" id="IPR001977">
    <property type="entry name" value="Depp_CoAkinase"/>
</dbReference>
<comment type="caution">
    <text evidence="7">The sequence shown here is derived from an EMBL/GenBank/DDBJ whole genome shotgun (WGS) entry which is preliminary data.</text>
</comment>
<comment type="similarity">
    <text evidence="1 5">Belongs to the CoaE family.</text>
</comment>
<protein>
    <recommendedName>
        <fullName evidence="5 6">Dephospho-CoA kinase</fullName>
        <ecNumber evidence="5 6">2.7.1.24</ecNumber>
    </recommendedName>
    <alternativeName>
        <fullName evidence="5">Dephosphocoenzyme A kinase</fullName>
    </alternativeName>
</protein>
<dbReference type="Gene3D" id="3.40.50.300">
    <property type="entry name" value="P-loop containing nucleotide triphosphate hydrolases"/>
    <property type="match status" value="1"/>
</dbReference>
<evidence type="ECO:0000256" key="5">
    <source>
        <dbReference type="HAMAP-Rule" id="MF_00376"/>
    </source>
</evidence>
<evidence type="ECO:0000313" key="7">
    <source>
        <dbReference type="EMBL" id="MBO0930479.1"/>
    </source>
</evidence>
<evidence type="ECO:0000313" key="8">
    <source>
        <dbReference type="Proteomes" id="UP000664795"/>
    </source>
</evidence>
<dbReference type="PANTHER" id="PTHR10695">
    <property type="entry name" value="DEPHOSPHO-COA KINASE-RELATED"/>
    <property type="match status" value="1"/>
</dbReference>
<sequence length="195" mass="21930">MKKIGITGGIGSGKSTVCQVFRALGVPVYEADERAKWLTMHDPILRADILRLLGPQAYDAAGQYNRTFVAAQVFTDPALLRQLNALIHPRVQADTLRWVEQYSHLPYVIKEAALMNAAGDGNDLDAVVVVIAPLDLRIQRIRRRDPQRTDAEIKAIISRQITDEVRRALADELLINDETQLLVPQILRLDRAFRN</sequence>
<comment type="subcellular location">
    <subcellularLocation>
        <location evidence="5">Cytoplasm</location>
    </subcellularLocation>
</comment>
<dbReference type="GO" id="GO:0015937">
    <property type="term" value="P:coenzyme A biosynthetic process"/>
    <property type="evidence" value="ECO:0007669"/>
    <property type="project" value="UniProtKB-UniRule"/>
</dbReference>
<dbReference type="PANTHER" id="PTHR10695:SF46">
    <property type="entry name" value="BIFUNCTIONAL COENZYME A SYNTHASE-RELATED"/>
    <property type="match status" value="1"/>
</dbReference>
<dbReference type="Proteomes" id="UP000664795">
    <property type="component" value="Unassembled WGS sequence"/>
</dbReference>
<comment type="pathway">
    <text evidence="5">Cofactor biosynthesis; coenzyme A biosynthesis; CoA from (R)-pantothenate: step 5/5.</text>
</comment>
<dbReference type="HAMAP" id="MF_00376">
    <property type="entry name" value="Dephospho_CoA_kinase"/>
    <property type="match status" value="1"/>
</dbReference>
<keyword evidence="2 5" id="KW-0547">Nucleotide-binding</keyword>
<keyword evidence="5" id="KW-0963">Cytoplasm</keyword>
<evidence type="ECO:0000256" key="2">
    <source>
        <dbReference type="ARBA" id="ARBA00022741"/>
    </source>
</evidence>
<keyword evidence="4 5" id="KW-0173">Coenzyme A biosynthesis</keyword>
<proteinExistence type="inferred from homology"/>